<dbReference type="RefSeq" id="WP_398654480.1">
    <property type="nucleotide sequence ID" value="NZ_JBITDC010000001.1"/>
</dbReference>
<dbReference type="Proteomes" id="UP001612415">
    <property type="component" value="Unassembled WGS sequence"/>
</dbReference>
<dbReference type="EMBL" id="JBITDC010000001">
    <property type="protein sequence ID" value="MFI5673457.1"/>
    <property type="molecule type" value="Genomic_DNA"/>
</dbReference>
<comment type="caution">
    <text evidence="1">The sequence shown here is derived from an EMBL/GenBank/DDBJ whole genome shotgun (WGS) entry which is preliminary data.</text>
</comment>
<evidence type="ECO:0000313" key="2">
    <source>
        <dbReference type="Proteomes" id="UP001612415"/>
    </source>
</evidence>
<keyword evidence="2" id="KW-1185">Reference proteome</keyword>
<accession>A0ABW7XUS0</accession>
<evidence type="ECO:0008006" key="3">
    <source>
        <dbReference type="Google" id="ProtNLM"/>
    </source>
</evidence>
<organism evidence="1 2">
    <name type="scientific">Streptomyces cellulosae</name>
    <dbReference type="NCBI Taxonomy" id="1968"/>
    <lineage>
        <taxon>Bacteria</taxon>
        <taxon>Bacillati</taxon>
        <taxon>Actinomycetota</taxon>
        <taxon>Actinomycetes</taxon>
        <taxon>Kitasatosporales</taxon>
        <taxon>Streptomycetaceae</taxon>
        <taxon>Streptomyces</taxon>
    </lineage>
</organism>
<evidence type="ECO:0000313" key="1">
    <source>
        <dbReference type="EMBL" id="MFI5673457.1"/>
    </source>
</evidence>
<sequence length="138" mass="14989">MVREKSLASLLDEGGRKIQVTDKELAEAKGRRLLLAASARRAFPGSTTYYNGSVAHGDANTPLTDVDLGVVLTKKDAEPNGPGKRSALGLMEKVREAIHEDLDDEFDKLTIEVEGRRRPVLVRFGDSVTQGQADSPQT</sequence>
<reference evidence="1 2" key="1">
    <citation type="submission" date="2024-10" db="EMBL/GenBank/DDBJ databases">
        <title>The Natural Products Discovery Center: Release of the First 8490 Sequenced Strains for Exploring Actinobacteria Biosynthetic Diversity.</title>
        <authorList>
            <person name="Kalkreuter E."/>
            <person name="Kautsar S.A."/>
            <person name="Yang D."/>
            <person name="Bader C.D."/>
            <person name="Teijaro C.N."/>
            <person name="Fluegel L."/>
            <person name="Davis C.M."/>
            <person name="Simpson J.R."/>
            <person name="Lauterbach L."/>
            <person name="Steele A.D."/>
            <person name="Gui C."/>
            <person name="Meng S."/>
            <person name="Li G."/>
            <person name="Viehrig K."/>
            <person name="Ye F."/>
            <person name="Su P."/>
            <person name="Kiefer A.F."/>
            <person name="Nichols A."/>
            <person name="Cepeda A.J."/>
            <person name="Yan W."/>
            <person name="Fan B."/>
            <person name="Jiang Y."/>
            <person name="Adhikari A."/>
            <person name="Zheng C.-J."/>
            <person name="Schuster L."/>
            <person name="Cowan T.M."/>
            <person name="Smanski M.J."/>
            <person name="Chevrette M.G."/>
            <person name="De Carvalho L.P.S."/>
            <person name="Shen B."/>
        </authorList>
    </citation>
    <scope>NUCLEOTIDE SEQUENCE [LARGE SCALE GENOMIC DNA]</scope>
    <source>
        <strain evidence="1 2">NPDC051599</strain>
    </source>
</reference>
<gene>
    <name evidence="1" type="ORF">ACIA8P_02130</name>
</gene>
<name>A0ABW7XUS0_STRCE</name>
<proteinExistence type="predicted"/>
<protein>
    <recommendedName>
        <fullName evidence="3">Polymerase nucleotidyl transferase domain-containing protein</fullName>
    </recommendedName>
</protein>